<evidence type="ECO:0000313" key="3">
    <source>
        <dbReference type="Proteomes" id="UP000522333"/>
    </source>
</evidence>
<evidence type="ECO:0000313" key="2">
    <source>
        <dbReference type="EMBL" id="NME52564.1"/>
    </source>
</evidence>
<dbReference type="InterPro" id="IPR037135">
    <property type="entry name" value="DUF1653-like_dom_sf"/>
</dbReference>
<protein>
    <submittedName>
        <fullName evidence="2">DUF1653 domain-containing protein</fullName>
    </submittedName>
</protein>
<dbReference type="Pfam" id="PF07866">
    <property type="entry name" value="DUF1653"/>
    <property type="match status" value="1"/>
</dbReference>
<evidence type="ECO:0000259" key="1">
    <source>
        <dbReference type="Pfam" id="PF07866"/>
    </source>
</evidence>
<proteinExistence type="predicted"/>
<reference evidence="2 3" key="1">
    <citation type="submission" date="2020-04" db="EMBL/GenBank/DDBJ databases">
        <authorList>
            <person name="Hitch T.C.A."/>
            <person name="Wylensek D."/>
            <person name="Clavel T."/>
        </authorList>
    </citation>
    <scope>NUCLEOTIDE SEQUENCE [LARGE SCALE GENOMIC DNA]</scope>
    <source>
        <strain evidence="2 3">PG-251-APC-1</strain>
    </source>
</reference>
<accession>A0A848CGB6</accession>
<dbReference type="EMBL" id="JABAFY010000031">
    <property type="protein sequence ID" value="NME52564.1"/>
    <property type="molecule type" value="Genomic_DNA"/>
</dbReference>
<gene>
    <name evidence="2" type="ORF">HF854_08510</name>
</gene>
<comment type="caution">
    <text evidence="2">The sequence shown here is derived from an EMBL/GenBank/DDBJ whole genome shotgun (WGS) entry which is preliminary data.</text>
</comment>
<dbReference type="RefSeq" id="WP_168935902.1">
    <property type="nucleotide sequence ID" value="NZ_JABAFY010000031.1"/>
</dbReference>
<dbReference type="Proteomes" id="UP000522333">
    <property type="component" value="Unassembled WGS sequence"/>
</dbReference>
<dbReference type="InterPro" id="IPR023387">
    <property type="entry name" value="DUF1653-like_dom"/>
</dbReference>
<dbReference type="AlphaFoldDB" id="A0A848CGB6"/>
<sequence>MRSFNPGDIVCHFKRHMVDNPVTEYLYQIVGIATHSETREQMMVYKALYGEKGLYVRPLAMFLSEVDTEKYPEAKQKYRFELFKE</sequence>
<name>A0A848CGB6_9BACT</name>
<feature type="domain" description="DUF1653" evidence="1">
    <location>
        <begin position="12"/>
        <end position="81"/>
    </location>
</feature>
<organism evidence="2 3">
    <name type="scientific">Desulfovibrio piger</name>
    <dbReference type="NCBI Taxonomy" id="901"/>
    <lineage>
        <taxon>Bacteria</taxon>
        <taxon>Pseudomonadati</taxon>
        <taxon>Thermodesulfobacteriota</taxon>
        <taxon>Desulfovibrionia</taxon>
        <taxon>Desulfovibrionales</taxon>
        <taxon>Desulfovibrionaceae</taxon>
        <taxon>Desulfovibrio</taxon>
    </lineage>
</organism>
<dbReference type="Gene3D" id="2.30.30.320">
    <property type="entry name" value="DUF1653-like domain"/>
    <property type="match status" value="1"/>
</dbReference>